<dbReference type="InterPro" id="IPR035595">
    <property type="entry name" value="UDP_glycos_trans_CS"/>
</dbReference>
<dbReference type="EC" id="2.4.1.-" evidence="4"/>
<evidence type="ECO:0000256" key="2">
    <source>
        <dbReference type="ARBA" id="ARBA00022679"/>
    </source>
</evidence>
<dbReference type="FunFam" id="3.40.50.2000:FF:000055">
    <property type="entry name" value="Glycosyltransferase"/>
    <property type="match status" value="1"/>
</dbReference>
<evidence type="ECO:0000256" key="3">
    <source>
        <dbReference type="RuleBase" id="RU003718"/>
    </source>
</evidence>
<dbReference type="Gene3D" id="3.40.50.2000">
    <property type="entry name" value="Glycogen Phosphorylase B"/>
    <property type="match status" value="2"/>
</dbReference>
<dbReference type="InterPro" id="IPR002213">
    <property type="entry name" value="UDP_glucos_trans"/>
</dbReference>
<sequence>MSSVEEIRAHAVCIPYPAQGHVNPMLKLAKLLHHKGFHVTFVNTEFNHRRLLKSRGPDSLDGLPDFRFETIPDGLPPSDADDATQDIPSLSDSIRKTCLVSFRSLLAKLNDTHVSSNVVPPVSCIVTDLGMFFAIDAAEELGIPVLLLWTASACGFLGYAHSPHLVQRGDLTAMLKDEREGCLPNGYMETTIDWIPGLKKIRLKDLPSFLFTLDPNDIMLNFILEMIEKASKASAIVVNTFDALEREALDTLSSMFPPIYSIGPLHWLLNQIPQKDLVSNIGSNLWKYEAADCLEWLNSKEPNSVIYVNFGSVADLTPPQMVEFAWGLANSKKAFLWVIRPDMVKDASLIVPDHEFVIETKDRGILLSWCPQEHVLSHPSIGGFLTHSGWNSMLESICAGVPVLCWPFFADQQTNCRFACVEWGIGMEIDRNVKRDEVERLVRELMDEEKGKEMRKHAMEWKKMAEEAVGSEGSSNLNLDKVVKEVLLQLNP</sequence>
<accession>A0A2I4GCU7</accession>
<keyword evidence="2 3" id="KW-0808">Transferase</keyword>
<evidence type="ECO:0000256" key="4">
    <source>
        <dbReference type="RuleBase" id="RU362057"/>
    </source>
</evidence>
<reference evidence="7" key="1">
    <citation type="submission" date="2025-08" db="UniProtKB">
        <authorList>
            <consortium name="RefSeq"/>
        </authorList>
    </citation>
    <scope>IDENTIFICATION</scope>
    <source>
        <tissue evidence="7">Leaves</tissue>
    </source>
</reference>
<organism evidence="6 7">
    <name type="scientific">Juglans regia</name>
    <name type="common">English walnut</name>
    <dbReference type="NCBI Taxonomy" id="51240"/>
    <lineage>
        <taxon>Eukaryota</taxon>
        <taxon>Viridiplantae</taxon>
        <taxon>Streptophyta</taxon>
        <taxon>Embryophyta</taxon>
        <taxon>Tracheophyta</taxon>
        <taxon>Spermatophyta</taxon>
        <taxon>Magnoliopsida</taxon>
        <taxon>eudicotyledons</taxon>
        <taxon>Gunneridae</taxon>
        <taxon>Pentapetalae</taxon>
        <taxon>rosids</taxon>
        <taxon>fabids</taxon>
        <taxon>Fagales</taxon>
        <taxon>Juglandaceae</taxon>
        <taxon>Juglans</taxon>
    </lineage>
</organism>
<keyword evidence="3" id="KW-0328">Glycosyltransferase</keyword>
<dbReference type="FunFam" id="3.40.50.2000:FF:000027">
    <property type="entry name" value="Glycosyltransferase"/>
    <property type="match status" value="1"/>
</dbReference>
<dbReference type="Pfam" id="PF26168">
    <property type="entry name" value="Glyco_transf_N"/>
    <property type="match status" value="1"/>
</dbReference>
<evidence type="ECO:0000259" key="5">
    <source>
        <dbReference type="Pfam" id="PF26168"/>
    </source>
</evidence>
<keyword evidence="6" id="KW-1185">Reference proteome</keyword>
<dbReference type="PROSITE" id="PS00375">
    <property type="entry name" value="UDPGT"/>
    <property type="match status" value="1"/>
</dbReference>
<dbReference type="GO" id="GO:0080043">
    <property type="term" value="F:quercetin 3-O-glucosyltransferase activity"/>
    <property type="evidence" value="ECO:0000318"/>
    <property type="project" value="GO_Central"/>
</dbReference>
<dbReference type="Pfam" id="PF00201">
    <property type="entry name" value="UDPGT"/>
    <property type="match status" value="1"/>
</dbReference>
<comment type="similarity">
    <text evidence="1 3">Belongs to the UDP-glycosyltransferase family.</text>
</comment>
<dbReference type="Proteomes" id="UP000235220">
    <property type="component" value="Chromosome 4"/>
</dbReference>
<dbReference type="GO" id="GO:0005737">
    <property type="term" value="C:cytoplasm"/>
    <property type="evidence" value="ECO:0000318"/>
    <property type="project" value="GO_Central"/>
</dbReference>
<dbReference type="SUPFAM" id="SSF53756">
    <property type="entry name" value="UDP-Glycosyltransferase/glycogen phosphorylase"/>
    <property type="match status" value="1"/>
</dbReference>
<proteinExistence type="inferred from homology"/>
<dbReference type="RefSeq" id="XP_018841726.1">
    <property type="nucleotide sequence ID" value="XM_018986181.2"/>
</dbReference>
<feature type="domain" description="Glycosyltransferase N-terminal" evidence="5">
    <location>
        <begin position="12"/>
        <end position="55"/>
    </location>
</feature>
<dbReference type="GeneID" id="109006794"/>
<dbReference type="KEGG" id="jre:109006794"/>
<protein>
    <recommendedName>
        <fullName evidence="4">Glycosyltransferase</fullName>
        <ecNumber evidence="4">2.4.1.-</ecNumber>
    </recommendedName>
</protein>
<dbReference type="PANTHER" id="PTHR11926">
    <property type="entry name" value="GLUCOSYL/GLUCURONOSYL TRANSFERASES"/>
    <property type="match status" value="1"/>
</dbReference>
<evidence type="ECO:0000256" key="1">
    <source>
        <dbReference type="ARBA" id="ARBA00009995"/>
    </source>
</evidence>
<dbReference type="GO" id="GO:0080044">
    <property type="term" value="F:quercetin 7-O-glucosyltransferase activity"/>
    <property type="evidence" value="ECO:0000318"/>
    <property type="project" value="GO_Central"/>
</dbReference>
<dbReference type="CDD" id="cd03784">
    <property type="entry name" value="GT1_Gtf-like"/>
    <property type="match status" value="1"/>
</dbReference>
<dbReference type="OrthoDB" id="5835829at2759"/>
<dbReference type="AlphaFoldDB" id="A0A2I4GCU7"/>
<gene>
    <name evidence="7" type="primary">LOC109006794</name>
</gene>
<evidence type="ECO:0000313" key="6">
    <source>
        <dbReference type="Proteomes" id="UP000235220"/>
    </source>
</evidence>
<dbReference type="PANTHER" id="PTHR11926:SF1188">
    <property type="entry name" value="FAMILY PROTEIN, PUTATIVE-RELATED"/>
    <property type="match status" value="1"/>
</dbReference>
<name>A0A2I4GCU7_JUGRE</name>
<dbReference type="InterPro" id="IPR058980">
    <property type="entry name" value="Glyco_transf_N"/>
</dbReference>
<dbReference type="Gramene" id="Jr04_02930_p1">
    <property type="protein sequence ID" value="cds.Jr04_02930_p1"/>
    <property type="gene ID" value="Jr04_02930"/>
</dbReference>
<evidence type="ECO:0000313" key="7">
    <source>
        <dbReference type="RefSeq" id="XP_018841726.1"/>
    </source>
</evidence>